<keyword evidence="7" id="KW-1185">Reference proteome</keyword>
<name>A0ABD1PVF1_9LAMI</name>
<keyword evidence="5" id="KW-0150">Chloroplast</keyword>
<comment type="subcellular location">
    <subcellularLocation>
        <location evidence="5">Plastid</location>
        <location evidence="5">Chloroplast</location>
    </subcellularLocation>
</comment>
<dbReference type="EC" id="2.5.1.54" evidence="5"/>
<evidence type="ECO:0000256" key="2">
    <source>
        <dbReference type="ARBA" id="ARBA00022679"/>
    </source>
</evidence>
<comment type="caution">
    <text evidence="6">The sequence shown here is derived from an EMBL/GenBank/DDBJ whole genome shotgun (WGS) entry which is preliminary data.</text>
</comment>
<keyword evidence="3 5" id="KW-0057">Aromatic amino acid biosynthesis</keyword>
<keyword evidence="2 5" id="KW-0808">Transferase</keyword>
<reference evidence="7" key="1">
    <citation type="submission" date="2024-07" db="EMBL/GenBank/DDBJ databases">
        <title>Two chromosome-level genome assemblies of Korean endemic species Abeliophyllum distichum and Forsythia ovata (Oleaceae).</title>
        <authorList>
            <person name="Jang H."/>
        </authorList>
    </citation>
    <scope>NUCLEOTIDE SEQUENCE [LARGE SCALE GENOMIC DNA]</scope>
</reference>
<evidence type="ECO:0000313" key="6">
    <source>
        <dbReference type="EMBL" id="KAL2467912.1"/>
    </source>
</evidence>
<keyword evidence="5" id="KW-0809">Transit peptide</keyword>
<evidence type="ECO:0000256" key="3">
    <source>
        <dbReference type="ARBA" id="ARBA00023141"/>
    </source>
</evidence>
<evidence type="ECO:0000256" key="4">
    <source>
        <dbReference type="ARBA" id="ARBA00047508"/>
    </source>
</evidence>
<dbReference type="InterPro" id="IPR002480">
    <property type="entry name" value="DAHP_synth_2"/>
</dbReference>
<dbReference type="GO" id="GO:0009507">
    <property type="term" value="C:chloroplast"/>
    <property type="evidence" value="ECO:0007669"/>
    <property type="project" value="UniProtKB-SubCell"/>
</dbReference>
<comment type="pathway">
    <text evidence="5">Metabolic intermediate biosynthesis; chorismate biosynthesis; chorismate from D-erythrose 4-phosphate and phosphoenolpyruvate: step 1/7.</text>
</comment>
<protein>
    <recommendedName>
        <fullName evidence="5">Phospho-2-dehydro-3-deoxyheptonate aldolase</fullName>
        <ecNumber evidence="5">2.5.1.54</ecNumber>
    </recommendedName>
</protein>
<evidence type="ECO:0000256" key="1">
    <source>
        <dbReference type="ARBA" id="ARBA00022605"/>
    </source>
</evidence>
<accession>A0ABD1PVF1</accession>
<gene>
    <name evidence="6" type="ORF">Fot_51437</name>
</gene>
<dbReference type="Proteomes" id="UP001604277">
    <property type="component" value="Unassembled WGS sequence"/>
</dbReference>
<dbReference type="Pfam" id="PF01474">
    <property type="entry name" value="DAHP_synth_2"/>
    <property type="match status" value="1"/>
</dbReference>
<proteinExistence type="inferred from homology"/>
<dbReference type="AlphaFoldDB" id="A0ABD1PVF1"/>
<comment type="catalytic activity">
    <reaction evidence="4 5">
        <text>D-erythrose 4-phosphate + phosphoenolpyruvate + H2O = 7-phospho-2-dehydro-3-deoxy-D-arabino-heptonate + phosphate</text>
        <dbReference type="Rhea" id="RHEA:14717"/>
        <dbReference type="ChEBI" id="CHEBI:15377"/>
        <dbReference type="ChEBI" id="CHEBI:16897"/>
        <dbReference type="ChEBI" id="CHEBI:43474"/>
        <dbReference type="ChEBI" id="CHEBI:58394"/>
        <dbReference type="ChEBI" id="CHEBI:58702"/>
        <dbReference type="EC" id="2.5.1.54"/>
    </reaction>
</comment>
<comment type="similarity">
    <text evidence="5">Belongs to the class-II DAHP synthase family.</text>
</comment>
<sequence length="130" mass="14340">MALNVHNYLLPNKSLLIHQTQHYLCTNYSFLTNRSTIVKHISTVHAADSSNSKNPIVSESKPLKPTSSAAFTSTAIKSKKALQLPEYQNAEVLDSVLKTLNDFPPIVFAEEARSLEEWLGEAAVVNAFLA</sequence>
<dbReference type="GO" id="GO:0009073">
    <property type="term" value="P:aromatic amino acid family biosynthetic process"/>
    <property type="evidence" value="ECO:0007669"/>
    <property type="project" value="UniProtKB-KW"/>
</dbReference>
<dbReference type="SUPFAM" id="SSF51569">
    <property type="entry name" value="Aldolase"/>
    <property type="match status" value="1"/>
</dbReference>
<dbReference type="GO" id="GO:0008652">
    <property type="term" value="P:amino acid biosynthetic process"/>
    <property type="evidence" value="ECO:0007669"/>
    <property type="project" value="UniProtKB-KW"/>
</dbReference>
<dbReference type="PANTHER" id="PTHR21337:SF0">
    <property type="entry name" value="PHOSPHO-2-DEHYDRO-3-DEOXYHEPTONATE ALDOLASE"/>
    <property type="match status" value="1"/>
</dbReference>
<dbReference type="GO" id="GO:0003849">
    <property type="term" value="F:3-deoxy-7-phosphoheptulonate synthase activity"/>
    <property type="evidence" value="ECO:0007669"/>
    <property type="project" value="UniProtKB-EC"/>
</dbReference>
<keyword evidence="1 5" id="KW-0028">Amino-acid biosynthesis</keyword>
<organism evidence="6 7">
    <name type="scientific">Forsythia ovata</name>
    <dbReference type="NCBI Taxonomy" id="205694"/>
    <lineage>
        <taxon>Eukaryota</taxon>
        <taxon>Viridiplantae</taxon>
        <taxon>Streptophyta</taxon>
        <taxon>Embryophyta</taxon>
        <taxon>Tracheophyta</taxon>
        <taxon>Spermatophyta</taxon>
        <taxon>Magnoliopsida</taxon>
        <taxon>eudicotyledons</taxon>
        <taxon>Gunneridae</taxon>
        <taxon>Pentapetalae</taxon>
        <taxon>asterids</taxon>
        <taxon>lamiids</taxon>
        <taxon>Lamiales</taxon>
        <taxon>Oleaceae</taxon>
        <taxon>Forsythieae</taxon>
        <taxon>Forsythia</taxon>
    </lineage>
</organism>
<evidence type="ECO:0000313" key="7">
    <source>
        <dbReference type="Proteomes" id="UP001604277"/>
    </source>
</evidence>
<dbReference type="EMBL" id="JBFOLJ010000017">
    <property type="protein sequence ID" value="KAL2467912.1"/>
    <property type="molecule type" value="Genomic_DNA"/>
</dbReference>
<evidence type="ECO:0000256" key="5">
    <source>
        <dbReference type="RuleBase" id="RU363071"/>
    </source>
</evidence>
<keyword evidence="5" id="KW-0934">Plastid</keyword>
<dbReference type="PANTHER" id="PTHR21337">
    <property type="entry name" value="PHOSPHO-2-DEHYDRO-3-DEOXYHEPTONATE ALDOLASE 1, 2"/>
    <property type="match status" value="1"/>
</dbReference>